<dbReference type="PANTHER" id="PTHR43591">
    <property type="entry name" value="METHYLTRANSFERASE"/>
    <property type="match status" value="1"/>
</dbReference>
<reference evidence="2" key="1">
    <citation type="submission" date="2023-08" db="EMBL/GenBank/DDBJ databases">
        <authorList>
            <person name="Chen Y."/>
            <person name="Shah S."/>
            <person name="Dougan E. K."/>
            <person name="Thang M."/>
            <person name="Chan C."/>
        </authorList>
    </citation>
    <scope>NUCLEOTIDE SEQUENCE</scope>
</reference>
<protein>
    <recommendedName>
        <fullName evidence="1">Methyltransferase domain-containing protein</fullName>
    </recommendedName>
</protein>
<dbReference type="EMBL" id="CAUJNA010003219">
    <property type="protein sequence ID" value="CAJ1396143.1"/>
    <property type="molecule type" value="Genomic_DNA"/>
</dbReference>
<proteinExistence type="predicted"/>
<accession>A0AA36NBD6</accession>
<feature type="domain" description="Methyltransferase" evidence="1">
    <location>
        <begin position="62"/>
        <end position="156"/>
    </location>
</feature>
<dbReference type="SUPFAM" id="SSF53335">
    <property type="entry name" value="S-adenosyl-L-methionine-dependent methyltransferases"/>
    <property type="match status" value="1"/>
</dbReference>
<dbReference type="Gene3D" id="3.40.50.150">
    <property type="entry name" value="Vaccinia Virus protein VP39"/>
    <property type="match status" value="1"/>
</dbReference>
<dbReference type="Proteomes" id="UP001178507">
    <property type="component" value="Unassembled WGS sequence"/>
</dbReference>
<organism evidence="2 3">
    <name type="scientific">Effrenium voratum</name>
    <dbReference type="NCBI Taxonomy" id="2562239"/>
    <lineage>
        <taxon>Eukaryota</taxon>
        <taxon>Sar</taxon>
        <taxon>Alveolata</taxon>
        <taxon>Dinophyceae</taxon>
        <taxon>Suessiales</taxon>
        <taxon>Symbiodiniaceae</taxon>
        <taxon>Effrenium</taxon>
    </lineage>
</organism>
<dbReference type="InterPro" id="IPR041698">
    <property type="entry name" value="Methyltransf_25"/>
</dbReference>
<dbReference type="InterPro" id="IPR029063">
    <property type="entry name" value="SAM-dependent_MTases_sf"/>
</dbReference>
<gene>
    <name evidence="2" type="ORF">EVOR1521_LOCUS20419</name>
</gene>
<evidence type="ECO:0000313" key="3">
    <source>
        <dbReference type="Proteomes" id="UP001178507"/>
    </source>
</evidence>
<evidence type="ECO:0000313" key="2">
    <source>
        <dbReference type="EMBL" id="CAJ1396143.1"/>
    </source>
</evidence>
<keyword evidence="3" id="KW-1185">Reference proteome</keyword>
<dbReference type="AlphaFoldDB" id="A0AA36NBD6"/>
<name>A0AA36NBD6_9DINO</name>
<dbReference type="CDD" id="cd02440">
    <property type="entry name" value="AdoMet_MTases"/>
    <property type="match status" value="1"/>
</dbReference>
<dbReference type="PANTHER" id="PTHR43591:SF110">
    <property type="entry name" value="RHODANESE DOMAIN-CONTAINING PROTEIN"/>
    <property type="match status" value="1"/>
</dbReference>
<sequence>MACAAPECGASGLSVAKEELAQTYAKEAEGYEKIVDEDLKTKKELYHKVVATFLKGVDAGPVLDVSCGPGHVLERVAAVEPRPLLGSDICQEMLDLASKRLPSATFRRADMTDLTQAFPEAASIAGIMNMFAVHHVDEAGLQSALAEAHRLLKVQGCLMVAFWEGGHGELMEHVPKAWDKAYLWSFDGMKALADKAGFDAVVEFSEKDEDLEMNAGFLYFKKRAEAS</sequence>
<comment type="caution">
    <text evidence="2">The sequence shown here is derived from an EMBL/GenBank/DDBJ whole genome shotgun (WGS) entry which is preliminary data.</text>
</comment>
<dbReference type="Pfam" id="PF13649">
    <property type="entry name" value="Methyltransf_25"/>
    <property type="match status" value="1"/>
</dbReference>
<evidence type="ECO:0000259" key="1">
    <source>
        <dbReference type="Pfam" id="PF13649"/>
    </source>
</evidence>